<feature type="compositionally biased region" description="Basic and acidic residues" evidence="1">
    <location>
        <begin position="236"/>
        <end position="247"/>
    </location>
</feature>
<organism evidence="3 4">
    <name type="scientific">Microbacterium aurantiacum</name>
    <dbReference type="NCBI Taxonomy" id="162393"/>
    <lineage>
        <taxon>Bacteria</taxon>
        <taxon>Bacillati</taxon>
        <taxon>Actinomycetota</taxon>
        <taxon>Actinomycetes</taxon>
        <taxon>Micrococcales</taxon>
        <taxon>Microbacteriaceae</taxon>
        <taxon>Microbacterium</taxon>
    </lineage>
</organism>
<dbReference type="GeneID" id="301457364"/>
<evidence type="ECO:0000313" key="3">
    <source>
        <dbReference type="EMBL" id="MDS0244773.1"/>
    </source>
</evidence>
<feature type="compositionally biased region" description="Basic and acidic residues" evidence="1">
    <location>
        <begin position="34"/>
        <end position="49"/>
    </location>
</feature>
<keyword evidence="2" id="KW-0472">Membrane</keyword>
<gene>
    <name evidence="3" type="ORF">KZC50_04005</name>
</gene>
<sequence length="260" mass="27466">MEADAREELRALRARAYGPGADIHEDPVARERLRELEALVQEQARDRADAASPPAAASAEPSKPEGEPDAGREPTSEEPAPEPRSPRRISAGWWAASVVAALAVGAGGAVAVTAVSQGAGGAQVIASLPPEPEVPWPRFLGAETGDSTSFREFYGLATVSAERSWGGPGSDRCLIVFQTVEADMVGSGSGYQWACGTRSFPPSVQFEVGSSNSLPDELRARFPAGTELQFTYVPSPRDDVDAPRIEITEIPPAEDVDAQD</sequence>
<proteinExistence type="predicted"/>
<keyword evidence="2" id="KW-0812">Transmembrane</keyword>
<reference evidence="3 4" key="1">
    <citation type="submission" date="2021-06" db="EMBL/GenBank/DDBJ databases">
        <title>Genome-based taxonomic framework of Microbacterium strains isolated from marine environment, the description of four new species and reclassification of four preexisting species.</title>
        <authorList>
            <person name="Lee S.D."/>
            <person name="Kim S.-M."/>
            <person name="Byeon Y.-S."/>
            <person name="Yang H.L."/>
            <person name="Kim I.S."/>
        </authorList>
    </citation>
    <scope>NUCLEOTIDE SEQUENCE [LARGE SCALE GENOMIC DNA]</scope>
    <source>
        <strain evidence="3 4">KACC 20514</strain>
    </source>
</reference>
<dbReference type="EMBL" id="JAHWXH010000001">
    <property type="protein sequence ID" value="MDS0244773.1"/>
    <property type="molecule type" value="Genomic_DNA"/>
</dbReference>
<feature type="region of interest" description="Disordered" evidence="1">
    <location>
        <begin position="232"/>
        <end position="260"/>
    </location>
</feature>
<name>A0AAJ2HIQ6_9MICO</name>
<keyword evidence="2" id="KW-1133">Transmembrane helix</keyword>
<dbReference type="RefSeq" id="WP_310890699.1">
    <property type="nucleotide sequence ID" value="NZ_BAAAGR010000001.1"/>
</dbReference>
<protein>
    <submittedName>
        <fullName evidence="3">Uncharacterized protein</fullName>
    </submittedName>
</protein>
<accession>A0AAJ2HIQ6</accession>
<evidence type="ECO:0000256" key="1">
    <source>
        <dbReference type="SAM" id="MobiDB-lite"/>
    </source>
</evidence>
<dbReference type="AlphaFoldDB" id="A0AAJ2HIQ6"/>
<evidence type="ECO:0000256" key="2">
    <source>
        <dbReference type="SAM" id="Phobius"/>
    </source>
</evidence>
<dbReference type="Proteomes" id="UP001183582">
    <property type="component" value="Unassembled WGS sequence"/>
</dbReference>
<feature type="compositionally biased region" description="Low complexity" evidence="1">
    <location>
        <begin position="50"/>
        <end position="59"/>
    </location>
</feature>
<feature type="transmembrane region" description="Helical" evidence="2">
    <location>
        <begin position="93"/>
        <end position="115"/>
    </location>
</feature>
<feature type="region of interest" description="Disordered" evidence="1">
    <location>
        <begin position="34"/>
        <end position="87"/>
    </location>
</feature>
<feature type="compositionally biased region" description="Basic and acidic residues" evidence="1">
    <location>
        <begin position="62"/>
        <end position="75"/>
    </location>
</feature>
<comment type="caution">
    <text evidence="3">The sequence shown here is derived from an EMBL/GenBank/DDBJ whole genome shotgun (WGS) entry which is preliminary data.</text>
</comment>
<evidence type="ECO:0000313" key="4">
    <source>
        <dbReference type="Proteomes" id="UP001183582"/>
    </source>
</evidence>